<dbReference type="PANTHER" id="PTHR12961:SF0">
    <property type="entry name" value="CONSERVED OLIGOMERIC GOLGI COMPLEX SUBUNIT 2"/>
    <property type="match status" value="1"/>
</dbReference>
<evidence type="ECO:0000259" key="9">
    <source>
        <dbReference type="Pfam" id="PF06148"/>
    </source>
</evidence>
<evidence type="ECO:0000259" key="10">
    <source>
        <dbReference type="Pfam" id="PF12022"/>
    </source>
</evidence>
<evidence type="ECO:0000313" key="11">
    <source>
        <dbReference type="EMBL" id="CAD6994966.1"/>
    </source>
</evidence>
<dbReference type="Pfam" id="PF12022">
    <property type="entry name" value="COG2_C"/>
    <property type="match status" value="1"/>
</dbReference>
<evidence type="ECO:0000256" key="7">
    <source>
        <dbReference type="ARBA" id="ARBA00023136"/>
    </source>
</evidence>
<dbReference type="GO" id="GO:0015031">
    <property type="term" value="P:protein transport"/>
    <property type="evidence" value="ECO:0007669"/>
    <property type="project" value="UniProtKB-KW"/>
</dbReference>
<dbReference type="GO" id="GO:0006891">
    <property type="term" value="P:intra-Golgi vesicle-mediated transport"/>
    <property type="evidence" value="ECO:0007669"/>
    <property type="project" value="TreeGrafter"/>
</dbReference>
<dbReference type="Pfam" id="PF06148">
    <property type="entry name" value="COG2_N"/>
    <property type="match status" value="1"/>
</dbReference>
<keyword evidence="5" id="KW-0653">Protein transport</keyword>
<evidence type="ECO:0000256" key="1">
    <source>
        <dbReference type="ARBA" id="ARBA00004395"/>
    </source>
</evidence>
<dbReference type="GO" id="GO:0017119">
    <property type="term" value="C:Golgi transport complex"/>
    <property type="evidence" value="ECO:0007669"/>
    <property type="project" value="TreeGrafter"/>
</dbReference>
<keyword evidence="4" id="KW-0813">Transport</keyword>
<dbReference type="InterPro" id="IPR024603">
    <property type="entry name" value="COG_complex_COG2_C"/>
</dbReference>
<keyword evidence="6" id="KW-0333">Golgi apparatus</keyword>
<comment type="caution">
    <text evidence="11">The sequence shown here is derived from an EMBL/GenBank/DDBJ whole genome shotgun (WGS) entry which is preliminary data.</text>
</comment>
<evidence type="ECO:0000256" key="8">
    <source>
        <dbReference type="ARBA" id="ARBA00031344"/>
    </source>
</evidence>
<dbReference type="AlphaFoldDB" id="A0A811UA30"/>
<dbReference type="Proteomes" id="UP000606786">
    <property type="component" value="Unassembled WGS sequence"/>
</dbReference>
<dbReference type="OrthoDB" id="332281at2759"/>
<evidence type="ECO:0000256" key="5">
    <source>
        <dbReference type="ARBA" id="ARBA00022927"/>
    </source>
</evidence>
<dbReference type="InterPro" id="IPR009316">
    <property type="entry name" value="COG2"/>
</dbReference>
<comment type="subcellular location">
    <subcellularLocation>
        <location evidence="1">Golgi apparatus membrane</location>
        <topology evidence="1">Peripheral membrane protein</topology>
    </subcellularLocation>
</comment>
<name>A0A811UA30_CERCA</name>
<keyword evidence="12" id="KW-1185">Reference proteome</keyword>
<evidence type="ECO:0000256" key="4">
    <source>
        <dbReference type="ARBA" id="ARBA00022448"/>
    </source>
</evidence>
<evidence type="ECO:0000313" key="12">
    <source>
        <dbReference type="Proteomes" id="UP000606786"/>
    </source>
</evidence>
<organism evidence="11 12">
    <name type="scientific">Ceratitis capitata</name>
    <name type="common">Mediterranean fruit fly</name>
    <name type="synonym">Tephritis capitata</name>
    <dbReference type="NCBI Taxonomy" id="7213"/>
    <lineage>
        <taxon>Eukaryota</taxon>
        <taxon>Metazoa</taxon>
        <taxon>Ecdysozoa</taxon>
        <taxon>Arthropoda</taxon>
        <taxon>Hexapoda</taxon>
        <taxon>Insecta</taxon>
        <taxon>Pterygota</taxon>
        <taxon>Neoptera</taxon>
        <taxon>Endopterygota</taxon>
        <taxon>Diptera</taxon>
        <taxon>Brachycera</taxon>
        <taxon>Muscomorpha</taxon>
        <taxon>Tephritoidea</taxon>
        <taxon>Tephritidae</taxon>
        <taxon>Ceratitis</taxon>
        <taxon>Ceratitis</taxon>
    </lineage>
</organism>
<evidence type="ECO:0000256" key="6">
    <source>
        <dbReference type="ARBA" id="ARBA00023034"/>
    </source>
</evidence>
<keyword evidence="7" id="KW-0472">Membrane</keyword>
<dbReference type="PANTHER" id="PTHR12961">
    <property type="entry name" value="CONSERVED OLIGOMERIC GOLGI COMPLEX COMPONENT 2"/>
    <property type="match status" value="1"/>
</dbReference>
<proteinExistence type="inferred from homology"/>
<protein>
    <recommendedName>
        <fullName evidence="3">Conserved oligomeric Golgi complex subunit 2</fullName>
    </recommendedName>
    <alternativeName>
        <fullName evidence="8">Component of oligomeric Golgi complex 2</fullName>
    </alternativeName>
</protein>
<evidence type="ECO:0000256" key="3">
    <source>
        <dbReference type="ARBA" id="ARBA00020977"/>
    </source>
</evidence>
<comment type="similarity">
    <text evidence="2">Belongs to the COG2 family.</text>
</comment>
<feature type="domain" description="COG complex component COG2 C-terminal" evidence="10">
    <location>
        <begin position="376"/>
        <end position="679"/>
    </location>
</feature>
<evidence type="ECO:0000256" key="2">
    <source>
        <dbReference type="ARBA" id="ARBA00007603"/>
    </source>
</evidence>
<dbReference type="GO" id="GO:0007030">
    <property type="term" value="P:Golgi organization"/>
    <property type="evidence" value="ECO:0007669"/>
    <property type="project" value="InterPro"/>
</dbReference>
<feature type="domain" description="Conserved oligomeric Golgi complex subunit 2 N-terminal" evidence="9">
    <location>
        <begin position="27"/>
        <end position="101"/>
    </location>
</feature>
<accession>A0A811UA30</accession>
<gene>
    <name evidence="11" type="ORF">CCAP1982_LOCUS3698</name>
</gene>
<dbReference type="InterPro" id="IPR024602">
    <property type="entry name" value="COG_su2_N"/>
</dbReference>
<dbReference type="EMBL" id="CAJHJT010000001">
    <property type="protein sequence ID" value="CAD6994966.1"/>
    <property type="molecule type" value="Genomic_DNA"/>
</dbReference>
<sequence length="719" mass="82720">MKECNPYLASDAMVLLNTEKKLNSSSLCFDKYDFMKKNFSVDKFLHKNRNAPSLEQLRDDLGIYLKDLRASMIDLINEDYADFVSLSANLVGLDQSIANIENPLLQFRKEIDNIRSLLNECTFGVRQHLDKKQQFRIQKRNLRCYQKVDETINKLGKLLENQLKENIKPVDLERAALELIQLQFNQQFCLDILNDEQKKTCEILQNEVLAKLRILMKDALKTSNSTCSELLERCLRIYITLDSCQIAEQVFREDIVAPYMNANISEYCLQNSPQGLSGIYGKILNFISLHMTDLLRLTHYTDKISGFNFLVNSFWADVEMRLETHMSSIFAPGNSDSFYIKYKCTRDFISKIEELLDNADAVKLFREHKQTKSFQSRWNLPVYFQICFQEIAGEFENSLEPVLHSGLKNSKLVDTRYQLDPFNSAIKAIEQCWKEGVYLVEIFEKFYKLNVQIFLRLSRWISDVIYLTTNQNTKHPSQIPSQINKTDILIALYGDILKLIEIMPQLQKIINANLPNELQTVTSVGDVIDKSFKDIEDTFKSHLSAVENALVNILIAESGKESVRQVKELPRLYRKTNRDTPTKSSPYIDQMIRSLKSFQSEQSFQLDKKVVTEILLKVSSAITKDYCAAVKDVLTSVQKTEESLRRLRNLKSGSAPVVTTGTTTVSDDDKIRLQLHVDVIAWTGELAKLGLMPSQVEDLLALNNIVETSIKMKENNENE</sequence>
<dbReference type="GO" id="GO:0000139">
    <property type="term" value="C:Golgi membrane"/>
    <property type="evidence" value="ECO:0007669"/>
    <property type="project" value="UniProtKB-SubCell"/>
</dbReference>
<reference evidence="11" key="1">
    <citation type="submission" date="2020-11" db="EMBL/GenBank/DDBJ databases">
        <authorList>
            <person name="Whitehead M."/>
        </authorList>
    </citation>
    <scope>NUCLEOTIDE SEQUENCE</scope>
    <source>
        <strain evidence="11">EGII</strain>
    </source>
</reference>